<proteinExistence type="predicted"/>
<sequence>MAVRWAPSADKHSIDREDAMNAILNHVYRLEEFEEPRIGNRRPDLFIGPTRDRTQILEVVAQITPPADIFVFHVMIARRKMLDIAERNTK</sequence>
<dbReference type="RefSeq" id="WP_097167920.1">
    <property type="nucleotide sequence ID" value="NZ_PSUF01000027.1"/>
</dbReference>
<organism evidence="1 2">
    <name type="scientific">Rathayibacter rathayi</name>
    <name type="common">Corynebacterium rathayi</name>
    <dbReference type="NCBI Taxonomy" id="33887"/>
    <lineage>
        <taxon>Bacteria</taxon>
        <taxon>Bacillati</taxon>
        <taxon>Actinomycetota</taxon>
        <taxon>Actinomycetes</taxon>
        <taxon>Micrococcales</taxon>
        <taxon>Microbacteriaceae</taxon>
        <taxon>Rathayibacter</taxon>
    </lineage>
</organism>
<comment type="caution">
    <text evidence="1">The sequence shown here is derived from an EMBL/GenBank/DDBJ whole genome shotgun (WGS) entry which is preliminary data.</text>
</comment>
<keyword evidence="2" id="KW-1185">Reference proteome</keyword>
<evidence type="ECO:0008006" key="3">
    <source>
        <dbReference type="Google" id="ProtNLM"/>
    </source>
</evidence>
<evidence type="ECO:0000313" key="1">
    <source>
        <dbReference type="EMBL" id="PPH79078.1"/>
    </source>
</evidence>
<accession>A0ABX5AE30</accession>
<reference evidence="1 2" key="1">
    <citation type="submission" date="2018-02" db="EMBL/GenBank/DDBJ databases">
        <title>Bacteriophage NCPPB3778 and a type I-E CRISPR drive the evolution of the US Biological Select Agent, Rathayibacter toxicus.</title>
        <authorList>
            <person name="Davis E.W.II."/>
            <person name="Tabima J.F."/>
            <person name="Weisberg A.J."/>
            <person name="Lopes L.D."/>
            <person name="Wiseman M.S."/>
            <person name="Wiseman M.S."/>
            <person name="Pupko T."/>
            <person name="Belcher M.S."/>
            <person name="Sechler A.J."/>
            <person name="Tancos M.A."/>
            <person name="Schroeder B.K."/>
            <person name="Murray T.D."/>
            <person name="Luster D.G."/>
            <person name="Schneider W.L."/>
            <person name="Rogers E."/>
            <person name="Andreote F.D."/>
            <person name="Grunwald N.J."/>
            <person name="Putnam M.L."/>
            <person name="Chang J.H."/>
        </authorList>
    </citation>
    <scope>NUCLEOTIDE SEQUENCE [LARGE SCALE GENOMIC DNA]</scope>
    <source>
        <strain evidence="1 2">AY1D6</strain>
    </source>
</reference>
<dbReference type="Proteomes" id="UP000239698">
    <property type="component" value="Unassembled WGS sequence"/>
</dbReference>
<protein>
    <recommendedName>
        <fullName evidence="3">Toxin</fullName>
    </recommendedName>
</protein>
<evidence type="ECO:0000313" key="2">
    <source>
        <dbReference type="Proteomes" id="UP000239698"/>
    </source>
</evidence>
<name>A0ABX5AE30_RATRA</name>
<dbReference type="EMBL" id="PSVT01000004">
    <property type="protein sequence ID" value="PPH79078.1"/>
    <property type="molecule type" value="Genomic_DNA"/>
</dbReference>
<gene>
    <name evidence="1" type="ORF">C5C40_03835</name>
</gene>